<dbReference type="GO" id="GO:0071424">
    <property type="term" value="F:rRNA (cytosine-N4-)-methyltransferase activity"/>
    <property type="evidence" value="ECO:0007669"/>
    <property type="project" value="UniProtKB-UniRule"/>
</dbReference>
<reference evidence="7 8" key="1">
    <citation type="journal article" date="2016" name="Nat. Commun.">
        <title>Thousands of microbial genomes shed light on interconnected biogeochemical processes in an aquifer system.</title>
        <authorList>
            <person name="Anantharaman K."/>
            <person name="Brown C.T."/>
            <person name="Hug L.A."/>
            <person name="Sharon I."/>
            <person name="Castelle C.J."/>
            <person name="Probst A.J."/>
            <person name="Thomas B.C."/>
            <person name="Singh A."/>
            <person name="Wilkins M.J."/>
            <person name="Karaoz U."/>
            <person name="Brodie E.L."/>
            <person name="Williams K.H."/>
            <person name="Hubbard S.S."/>
            <person name="Banfield J.F."/>
        </authorList>
    </citation>
    <scope>NUCLEOTIDE SEQUENCE [LARGE SCALE GENOMIC DNA]</scope>
</reference>
<dbReference type="InterPro" id="IPR002903">
    <property type="entry name" value="RsmH"/>
</dbReference>
<keyword evidence="2 6" id="KW-0698">rRNA processing</keyword>
<feature type="binding site" evidence="6">
    <location>
        <begin position="36"/>
        <end position="38"/>
    </location>
    <ligand>
        <name>S-adenosyl-L-methionine</name>
        <dbReference type="ChEBI" id="CHEBI:59789"/>
    </ligand>
</feature>
<accession>A0A1F4V2B9</accession>
<evidence type="ECO:0000256" key="3">
    <source>
        <dbReference type="ARBA" id="ARBA00022603"/>
    </source>
</evidence>
<evidence type="ECO:0000256" key="6">
    <source>
        <dbReference type="HAMAP-Rule" id="MF_01007"/>
    </source>
</evidence>
<evidence type="ECO:0000256" key="5">
    <source>
        <dbReference type="ARBA" id="ARBA00022691"/>
    </source>
</evidence>
<dbReference type="PANTHER" id="PTHR11265:SF0">
    <property type="entry name" value="12S RRNA N4-METHYLCYTIDINE METHYLTRANSFERASE"/>
    <property type="match status" value="1"/>
</dbReference>
<dbReference type="GO" id="GO:0005737">
    <property type="term" value="C:cytoplasm"/>
    <property type="evidence" value="ECO:0007669"/>
    <property type="project" value="UniProtKB-SubCell"/>
</dbReference>
<dbReference type="GO" id="GO:0070475">
    <property type="term" value="P:rRNA base methylation"/>
    <property type="evidence" value="ECO:0007669"/>
    <property type="project" value="UniProtKB-UniRule"/>
</dbReference>
<evidence type="ECO:0000256" key="2">
    <source>
        <dbReference type="ARBA" id="ARBA00022552"/>
    </source>
</evidence>
<keyword evidence="4 6" id="KW-0808">Transferase</keyword>
<evidence type="ECO:0000256" key="4">
    <source>
        <dbReference type="ARBA" id="ARBA00022679"/>
    </source>
</evidence>
<dbReference type="STRING" id="1802624.A2982_01185"/>
<sequence length="295" mass="33013">MDKETIVHKSVLLNESVAYLKVEKGLRYIDCTLGGGGHTAEILRAGGIVLGLDVDEYAVRHCEKRFEKEIREKKLTIAKRNFAEIGHAAKEIGWEDRQVSGILYDLGVSTFQLKNEERGFSFTDKGHLDMRMDETLSVTANDLIYALSEGELSDLIRDYGEDPQHKKFAKAIKDLAKKARGTIRAEDLANVIKNNSVYKSGRINPATRVFQALRIAVNSELESLKESLRQAPALLKPEGRLVIISFHSLEDKIVKDLRRAPALKEIAKSPGVPSSEEIDNNPSARSAKIRIYEKL</sequence>
<gene>
    <name evidence="6" type="primary">rsmH</name>
    <name evidence="7" type="ORF">A2982_01185</name>
</gene>
<keyword evidence="3 6" id="KW-0489">Methyltransferase</keyword>
<comment type="similarity">
    <text evidence="1 6">Belongs to the methyltransferase superfamily. RsmH family.</text>
</comment>
<comment type="function">
    <text evidence="6">Specifically methylates the N4 position of cytidine in position 1402 (C1402) of 16S rRNA.</text>
</comment>
<dbReference type="NCBIfam" id="TIGR00006">
    <property type="entry name" value="16S rRNA (cytosine(1402)-N(4))-methyltransferase RsmH"/>
    <property type="match status" value="1"/>
</dbReference>
<dbReference type="HAMAP" id="MF_01007">
    <property type="entry name" value="16SrRNA_methyltr_H"/>
    <property type="match status" value="1"/>
</dbReference>
<evidence type="ECO:0000313" key="8">
    <source>
        <dbReference type="Proteomes" id="UP000178771"/>
    </source>
</evidence>
<comment type="subcellular location">
    <subcellularLocation>
        <location evidence="6">Cytoplasm</location>
    </subcellularLocation>
</comment>
<dbReference type="PIRSF" id="PIRSF004486">
    <property type="entry name" value="MraW"/>
    <property type="match status" value="1"/>
</dbReference>
<comment type="catalytic activity">
    <reaction evidence="6">
        <text>cytidine(1402) in 16S rRNA + S-adenosyl-L-methionine = N(4)-methylcytidine(1402) in 16S rRNA + S-adenosyl-L-homocysteine + H(+)</text>
        <dbReference type="Rhea" id="RHEA:42928"/>
        <dbReference type="Rhea" id="RHEA-COMP:10286"/>
        <dbReference type="Rhea" id="RHEA-COMP:10287"/>
        <dbReference type="ChEBI" id="CHEBI:15378"/>
        <dbReference type="ChEBI" id="CHEBI:57856"/>
        <dbReference type="ChEBI" id="CHEBI:59789"/>
        <dbReference type="ChEBI" id="CHEBI:74506"/>
        <dbReference type="ChEBI" id="CHEBI:82748"/>
        <dbReference type="EC" id="2.1.1.199"/>
    </reaction>
</comment>
<feature type="binding site" evidence="6">
    <location>
        <position position="53"/>
    </location>
    <ligand>
        <name>S-adenosyl-L-methionine</name>
        <dbReference type="ChEBI" id="CHEBI:59789"/>
    </ligand>
</feature>
<dbReference type="Pfam" id="PF01795">
    <property type="entry name" value="Methyltransf_5"/>
    <property type="match status" value="1"/>
</dbReference>
<feature type="binding site" evidence="6">
    <location>
        <position position="112"/>
    </location>
    <ligand>
        <name>S-adenosyl-L-methionine</name>
        <dbReference type="ChEBI" id="CHEBI:59789"/>
    </ligand>
</feature>
<protein>
    <recommendedName>
        <fullName evidence="6">Ribosomal RNA small subunit methyltransferase H</fullName>
        <ecNumber evidence="6">2.1.1.199</ecNumber>
    </recommendedName>
    <alternativeName>
        <fullName evidence="6">16S rRNA m(4)C1402 methyltransferase</fullName>
    </alternativeName>
    <alternativeName>
        <fullName evidence="6">rRNA (cytosine-N(4)-)-methyltransferase RsmH</fullName>
    </alternativeName>
</protein>
<dbReference type="EC" id="2.1.1.199" evidence="6"/>
<dbReference type="AlphaFoldDB" id="A0A1F4V2B9"/>
<proteinExistence type="inferred from homology"/>
<dbReference type="Proteomes" id="UP000178771">
    <property type="component" value="Unassembled WGS sequence"/>
</dbReference>
<comment type="caution">
    <text evidence="7">The sequence shown here is derived from an EMBL/GenBank/DDBJ whole genome shotgun (WGS) entry which is preliminary data.</text>
</comment>
<feature type="binding site" evidence="6">
    <location>
        <position position="105"/>
    </location>
    <ligand>
        <name>S-adenosyl-L-methionine</name>
        <dbReference type="ChEBI" id="CHEBI:59789"/>
    </ligand>
</feature>
<dbReference type="PANTHER" id="PTHR11265">
    <property type="entry name" value="S-ADENOSYL-METHYLTRANSFERASE MRAW"/>
    <property type="match status" value="1"/>
</dbReference>
<feature type="binding site" evidence="6">
    <location>
        <position position="82"/>
    </location>
    <ligand>
        <name>S-adenosyl-L-methionine</name>
        <dbReference type="ChEBI" id="CHEBI:59789"/>
    </ligand>
</feature>
<keyword evidence="6" id="KW-0963">Cytoplasm</keyword>
<name>A0A1F4V2B9_UNCKA</name>
<dbReference type="EMBL" id="MEVH01000025">
    <property type="protein sequence ID" value="OGC51354.1"/>
    <property type="molecule type" value="Genomic_DNA"/>
</dbReference>
<dbReference type="InterPro" id="IPR029063">
    <property type="entry name" value="SAM-dependent_MTases_sf"/>
</dbReference>
<dbReference type="Gene3D" id="3.40.50.150">
    <property type="entry name" value="Vaccinia Virus protein VP39"/>
    <property type="match status" value="1"/>
</dbReference>
<dbReference type="InterPro" id="IPR023397">
    <property type="entry name" value="SAM-dep_MeTrfase_MraW_recog"/>
</dbReference>
<organism evidence="7 8">
    <name type="scientific">candidate division WWE3 bacterium RIFCSPLOWO2_01_FULL_39_13</name>
    <dbReference type="NCBI Taxonomy" id="1802624"/>
    <lineage>
        <taxon>Bacteria</taxon>
        <taxon>Katanobacteria</taxon>
    </lineage>
</organism>
<dbReference type="SUPFAM" id="SSF81799">
    <property type="entry name" value="Putative methyltransferase TM0872, insert domain"/>
    <property type="match status" value="1"/>
</dbReference>
<dbReference type="SUPFAM" id="SSF53335">
    <property type="entry name" value="S-adenosyl-L-methionine-dependent methyltransferases"/>
    <property type="match status" value="1"/>
</dbReference>
<keyword evidence="5 6" id="KW-0949">S-adenosyl-L-methionine</keyword>
<evidence type="ECO:0000313" key="7">
    <source>
        <dbReference type="EMBL" id="OGC51354.1"/>
    </source>
</evidence>
<dbReference type="Gene3D" id="1.10.150.170">
    <property type="entry name" value="Putative methyltransferase TM0872, insert domain"/>
    <property type="match status" value="1"/>
</dbReference>
<evidence type="ECO:0000256" key="1">
    <source>
        <dbReference type="ARBA" id="ARBA00010396"/>
    </source>
</evidence>